<sequence>CAVETSNVHSLLINLRFRLEEGSAPWYTAVRALGVENGPLDQFKQALEALQTKMTDGGRLQQAGKALVWRFKKEKIRGLLERIERLKTLVGIGLQIDHLSKLSQAIKDDTNVLRTHVPAIQSRVDEIHQDQVDAKHSKLVGWISSTDYPAQQSDIIGRRQKGTGLWFLDAPEFTRWLGEPRGTLFCPGIPGSGKTMVAAIAIDHLLKFVQSSLVGVAHVCCNYKAQDEQDASSMLAAIVKQLVQGRPSIAEPVARLHKQHADRGTKPSLDEIFGALQEIVAKYSTVYIVIDALDEFRDRNGIRRVFLARLRELQAGQVVRLMATARFIPELEAEFQTAVKLEIRASDGDVRRFVAGQMDRLPKCIQCDPALQKVVQEKIPERVDGIVLRAHQRYMGPDAPLHIASTCLTYLSFDLFKTGSCSSEEDFIKRLEESKFLDYAAKHWGEHVVKVESDATMMARCGRKPGTSRAVIATVPTVATNRTKRRCRNIPPTSSTVPTRESPSPPATPSSDCGSNFVCDEDLESVARLSSEKDTRSLGDAETDNSKDSGIDLDEKRDGERATPPGSQAGAILKRIAYHTKQGPAKPRRSDKTTELYCLMIEEETELSPKDQLRRCDPAVFKTYLEWRTEHSRMKKESAIDAYWKRISMYYDHVVGHAMANKVLKDVRRVHLPLQSSIQYLMPNPTQWIPELELDRSKKDKLTMYVQDLFAILHALWVDDKKPLHGFIRVQISALLLLSAATATRPGALVESASNKGSNKALCFRDVALMKAPSLTDSKRSVLVANVNLVHVKNKERDGTSKKFAFHFEGLPAYCIVSHLLAIGFRQDAYHDGRVAGFEANVELYQLRRASGDKINEALPSTSRNQAMGHSSETYERYYTPTHIARDFQSIYFGTPSQEGLIRSVARMGLSRDRRAPVELDDEQQEEVRNHPLLVALRKERDTHKHELHKKGFRPLLQAQGTSLYADYEVTIRKIGSTTEKLRRERLKEAIKTFHDSIDAIEIEKQLSGKPATEILTLPTPEFELRERATIANMLSKPFKNDRARVRHIHTLARLCRLQETPRPKARKRKVDCGEDLVSSLKAGGSLIKPRELDIRFEMCAPTPFRGEGVTDAQSHHLYPTILPHPVCLLCIGQEERSYERRMRHIPRKDVLKKHIKVHFKDPQYQREFECRHPSCSEKLDGMGHFMRHALDVHRVCH</sequence>
<gene>
    <name evidence="4" type="ORF">PMIN01_08098</name>
</gene>
<dbReference type="PROSITE" id="PS00028">
    <property type="entry name" value="ZINC_FINGER_C2H2_1"/>
    <property type="match status" value="1"/>
</dbReference>
<organism evidence="4 5">
    <name type="scientific">Paraphaeosphaeria minitans</name>
    <dbReference type="NCBI Taxonomy" id="565426"/>
    <lineage>
        <taxon>Eukaryota</taxon>
        <taxon>Fungi</taxon>
        <taxon>Dikarya</taxon>
        <taxon>Ascomycota</taxon>
        <taxon>Pezizomycotina</taxon>
        <taxon>Dothideomycetes</taxon>
        <taxon>Pleosporomycetidae</taxon>
        <taxon>Pleosporales</taxon>
        <taxon>Massarineae</taxon>
        <taxon>Didymosphaeriaceae</taxon>
        <taxon>Paraphaeosphaeria</taxon>
    </lineage>
</organism>
<dbReference type="EMBL" id="WJXW01000008">
    <property type="protein sequence ID" value="KAF9733755.1"/>
    <property type="molecule type" value="Genomic_DNA"/>
</dbReference>
<evidence type="ECO:0000256" key="1">
    <source>
        <dbReference type="ARBA" id="ARBA00022737"/>
    </source>
</evidence>
<dbReference type="InterPro" id="IPR013087">
    <property type="entry name" value="Znf_C2H2_type"/>
</dbReference>
<dbReference type="OrthoDB" id="195446at2759"/>
<evidence type="ECO:0000256" key="2">
    <source>
        <dbReference type="SAM" id="MobiDB-lite"/>
    </source>
</evidence>
<dbReference type="InterPro" id="IPR021842">
    <property type="entry name" value="DUF3435"/>
</dbReference>
<feature type="compositionally biased region" description="Basic and acidic residues" evidence="2">
    <location>
        <begin position="530"/>
        <end position="561"/>
    </location>
</feature>
<dbReference type="Pfam" id="PF11917">
    <property type="entry name" value="DUF3435"/>
    <property type="match status" value="2"/>
</dbReference>
<dbReference type="InterPro" id="IPR027417">
    <property type="entry name" value="P-loop_NTPase"/>
</dbReference>
<evidence type="ECO:0000313" key="4">
    <source>
        <dbReference type="EMBL" id="KAF9733755.1"/>
    </source>
</evidence>
<feature type="non-terminal residue" evidence="4">
    <location>
        <position position="1"/>
    </location>
</feature>
<evidence type="ECO:0000313" key="5">
    <source>
        <dbReference type="Proteomes" id="UP000756921"/>
    </source>
</evidence>
<evidence type="ECO:0000259" key="3">
    <source>
        <dbReference type="PROSITE" id="PS00028"/>
    </source>
</evidence>
<dbReference type="AlphaFoldDB" id="A0A9P6GEV8"/>
<dbReference type="PANTHER" id="PTHR37535:SF4">
    <property type="entry name" value="FLUG DOMAIN-CONTAINING PROTEIN"/>
    <property type="match status" value="1"/>
</dbReference>
<comment type="caution">
    <text evidence="4">The sequence shown here is derived from an EMBL/GenBank/DDBJ whole genome shotgun (WGS) entry which is preliminary data.</text>
</comment>
<dbReference type="Gene3D" id="3.40.50.300">
    <property type="entry name" value="P-loop containing nucleotide triphosphate hydrolases"/>
    <property type="match status" value="1"/>
</dbReference>
<accession>A0A9P6GEV8</accession>
<dbReference type="Proteomes" id="UP000756921">
    <property type="component" value="Unassembled WGS sequence"/>
</dbReference>
<proteinExistence type="predicted"/>
<dbReference type="PANTHER" id="PTHR37535">
    <property type="entry name" value="FLUG DOMAIN PROTEIN"/>
    <property type="match status" value="1"/>
</dbReference>
<keyword evidence="1" id="KW-0677">Repeat</keyword>
<name>A0A9P6GEV8_9PLEO</name>
<protein>
    <recommendedName>
        <fullName evidence="3">C2H2-type domain-containing protein</fullName>
    </recommendedName>
</protein>
<reference evidence="4" key="1">
    <citation type="journal article" date="2020" name="Mol. Plant Microbe Interact.">
        <title>Genome Sequence of the Biocontrol Agent Coniothyrium minitans strain Conio (IMI 134523).</title>
        <authorList>
            <person name="Patel D."/>
            <person name="Shittu T.A."/>
            <person name="Baroncelli R."/>
            <person name="Muthumeenakshi S."/>
            <person name="Osborne T.H."/>
            <person name="Janganan T.K."/>
            <person name="Sreenivasaprasad S."/>
        </authorList>
    </citation>
    <scope>NUCLEOTIDE SEQUENCE</scope>
    <source>
        <strain evidence="4">Conio</strain>
    </source>
</reference>
<feature type="compositionally biased region" description="Polar residues" evidence="2">
    <location>
        <begin position="491"/>
        <end position="502"/>
    </location>
</feature>
<feature type="domain" description="C2H2-type" evidence="3">
    <location>
        <begin position="1171"/>
        <end position="1194"/>
    </location>
</feature>
<keyword evidence="5" id="KW-1185">Reference proteome</keyword>
<feature type="region of interest" description="Disordered" evidence="2">
    <location>
        <begin position="528"/>
        <end position="573"/>
    </location>
</feature>
<dbReference type="InterPro" id="IPR056884">
    <property type="entry name" value="NPHP3-like_N"/>
</dbReference>
<dbReference type="Pfam" id="PF24883">
    <property type="entry name" value="NPHP3_N"/>
    <property type="match status" value="1"/>
</dbReference>
<feature type="region of interest" description="Disordered" evidence="2">
    <location>
        <begin position="481"/>
        <end position="516"/>
    </location>
</feature>